<sequence length="229" mass="23326">MLAPRLTRPWLVADLGAPHRVLSFAPHNPGFVTAQTLVWREVKNADLPEGMDFSAWFAGELARAGLSASVAMLTARDIGTWRAARAEVGGVTVECLATVGLGNAEALGPRRPTRRPETAPAPGTINIALRLSEGLTDTALLEALSIAASARAATVLASGVTLADGRAALGTGTDCLALAAPAGEGAFAGLHTALGEAIGRAVSAAVGQGCADWVAENGLRADGYPEDLI</sequence>
<accession>A0A1D9MG86</accession>
<dbReference type="AlphaFoldDB" id="A0A1D9MG86"/>
<keyword evidence="2" id="KW-1185">Reference proteome</keyword>
<dbReference type="Pfam" id="PF01955">
    <property type="entry name" value="CbiZ"/>
    <property type="match status" value="1"/>
</dbReference>
<name>A0A1D9MG86_9RHOB</name>
<reference evidence="1 2" key="1">
    <citation type="submission" date="2016-10" db="EMBL/GenBank/DDBJ databases">
        <title>Rhodobacter sp. LPB0142, isolated from sea water.</title>
        <authorList>
            <person name="Kim E."/>
            <person name="Yi H."/>
        </authorList>
    </citation>
    <scope>NUCLEOTIDE SEQUENCE [LARGE SCALE GENOMIC DNA]</scope>
    <source>
        <strain evidence="1 2">LPB0142</strain>
    </source>
</reference>
<gene>
    <name evidence="1" type="ORF">LPB142_05750</name>
</gene>
<dbReference type="InterPro" id="IPR002808">
    <property type="entry name" value="AdoCbi_amidolase"/>
</dbReference>
<keyword evidence="1" id="KW-0378">Hydrolase</keyword>
<dbReference type="PANTHER" id="PTHR35336">
    <property type="entry name" value="ADENOSYLCOBINAMIDE AMIDOHYDROLASE"/>
    <property type="match status" value="1"/>
</dbReference>
<dbReference type="GO" id="GO:0016787">
    <property type="term" value="F:hydrolase activity"/>
    <property type="evidence" value="ECO:0007669"/>
    <property type="project" value="UniProtKB-KW"/>
</dbReference>
<dbReference type="InterPro" id="IPR052209">
    <property type="entry name" value="CbiZ"/>
</dbReference>
<evidence type="ECO:0000313" key="1">
    <source>
        <dbReference type="EMBL" id="AOZ70911.1"/>
    </source>
</evidence>
<proteinExistence type="predicted"/>
<dbReference type="Proteomes" id="UP000176562">
    <property type="component" value="Chromosome"/>
</dbReference>
<dbReference type="KEGG" id="rhp:LPB142_05750"/>
<dbReference type="STRING" id="1850250.LPB142_05750"/>
<organism evidence="1 2">
    <name type="scientific">Rhodobacter xanthinilyticus</name>
    <dbReference type="NCBI Taxonomy" id="1850250"/>
    <lineage>
        <taxon>Bacteria</taxon>
        <taxon>Pseudomonadati</taxon>
        <taxon>Pseudomonadota</taxon>
        <taxon>Alphaproteobacteria</taxon>
        <taxon>Rhodobacterales</taxon>
        <taxon>Rhodobacter group</taxon>
        <taxon>Rhodobacter</taxon>
    </lineage>
</organism>
<protein>
    <submittedName>
        <fullName evidence="1">Adenosylcobinamide amidohydrolase</fullName>
    </submittedName>
</protein>
<dbReference type="EMBL" id="CP017781">
    <property type="protein sequence ID" value="AOZ70911.1"/>
    <property type="molecule type" value="Genomic_DNA"/>
</dbReference>
<dbReference type="PANTHER" id="PTHR35336:SF5">
    <property type="entry name" value="ADENOSYLCOBINAMIDE AMIDOHYDROLASE"/>
    <property type="match status" value="1"/>
</dbReference>
<evidence type="ECO:0000313" key="2">
    <source>
        <dbReference type="Proteomes" id="UP000176562"/>
    </source>
</evidence>